<gene>
    <name evidence="1" type="ORF">F8O01_15890</name>
</gene>
<comment type="caution">
    <text evidence="1">The sequence shown here is derived from an EMBL/GenBank/DDBJ whole genome shotgun (WGS) entry which is preliminary data.</text>
</comment>
<proteinExistence type="predicted"/>
<organism evidence="1 2">
    <name type="scientific">Pseudoclavibacter chungangensis</name>
    <dbReference type="NCBI Taxonomy" id="587635"/>
    <lineage>
        <taxon>Bacteria</taxon>
        <taxon>Bacillati</taxon>
        <taxon>Actinomycetota</taxon>
        <taxon>Actinomycetes</taxon>
        <taxon>Micrococcales</taxon>
        <taxon>Microbacteriaceae</taxon>
        <taxon>Pseudoclavibacter</taxon>
    </lineage>
</organism>
<reference evidence="1 2" key="1">
    <citation type="submission" date="2019-09" db="EMBL/GenBank/DDBJ databases">
        <title>Phylogeny of genus Pseudoclavibacter and closely related genus.</title>
        <authorList>
            <person name="Li Y."/>
        </authorList>
    </citation>
    <scope>NUCLEOTIDE SEQUENCE [LARGE SCALE GENOMIC DNA]</scope>
    <source>
        <strain evidence="1 2">DSM 23821</strain>
    </source>
</reference>
<dbReference type="AlphaFoldDB" id="A0A7J5BMR9"/>
<dbReference type="OrthoDB" id="5142760at2"/>
<name>A0A7J5BMR9_9MICO</name>
<sequence>MTSNLVFRDGDGRTKKYAAEEFDALKFANAFDTFLRKYLSEENSTFVIERPDDGESLTIETATGILSRQRGSEPVEYTRYAEAGGGAANIWTVFANLGYARLDELPSWNKVNWVTDRASVLPDDSFVNVELAKAHAYRAEAARRRQVRALPKLDSAALTRFCKIWADTGYNAYDGATLTHHVLLDSGVPEDAAHVELRGIITTLGLDVDEPATANADGAVWVRADPRVDLELEKW</sequence>
<dbReference type="Proteomes" id="UP000467240">
    <property type="component" value="Unassembled WGS sequence"/>
</dbReference>
<protein>
    <submittedName>
        <fullName evidence="1">Uncharacterized protein</fullName>
    </submittedName>
</protein>
<evidence type="ECO:0000313" key="1">
    <source>
        <dbReference type="EMBL" id="KAB1652964.1"/>
    </source>
</evidence>
<accession>A0A7J5BMR9</accession>
<keyword evidence="2" id="KW-1185">Reference proteome</keyword>
<dbReference type="RefSeq" id="WP_158041897.1">
    <property type="nucleotide sequence ID" value="NZ_JACCFV010000001.1"/>
</dbReference>
<evidence type="ECO:0000313" key="2">
    <source>
        <dbReference type="Proteomes" id="UP000467240"/>
    </source>
</evidence>
<dbReference type="EMBL" id="WBJZ01000026">
    <property type="protein sequence ID" value="KAB1652964.1"/>
    <property type="molecule type" value="Genomic_DNA"/>
</dbReference>